<keyword evidence="4" id="KW-0804">Transcription</keyword>
<dbReference type="AlphaFoldDB" id="A0A916RZD6"/>
<evidence type="ECO:0000256" key="5">
    <source>
        <dbReference type="ARBA" id="ARBA00039279"/>
    </source>
</evidence>
<dbReference type="SUPFAM" id="SSF53850">
    <property type="entry name" value="Periplasmic binding protein-like II"/>
    <property type="match status" value="1"/>
</dbReference>
<accession>A0A916RZD6</accession>
<keyword evidence="3" id="KW-0238">DNA-binding</keyword>
<dbReference type="PANTHER" id="PTHR30126">
    <property type="entry name" value="HTH-TYPE TRANSCRIPTIONAL REGULATOR"/>
    <property type="match status" value="1"/>
</dbReference>
<dbReference type="InterPro" id="IPR000847">
    <property type="entry name" value="LysR_HTH_N"/>
</dbReference>
<dbReference type="Pfam" id="PF00126">
    <property type="entry name" value="HTH_1"/>
    <property type="match status" value="1"/>
</dbReference>
<dbReference type="InterPro" id="IPR036390">
    <property type="entry name" value="WH_DNA-bd_sf"/>
</dbReference>
<evidence type="ECO:0000313" key="9">
    <source>
        <dbReference type="EMBL" id="GGA77846.1"/>
    </source>
</evidence>
<feature type="compositionally biased region" description="Basic residues" evidence="7">
    <location>
        <begin position="328"/>
        <end position="338"/>
    </location>
</feature>
<name>A0A916RZD6_9HYPH</name>
<evidence type="ECO:0000313" key="10">
    <source>
        <dbReference type="Proteomes" id="UP000636264"/>
    </source>
</evidence>
<dbReference type="PANTHER" id="PTHR30126:SF5">
    <property type="entry name" value="HTH-TYPE TRANSCRIPTIONAL ACTIVATOR CMPR"/>
    <property type="match status" value="1"/>
</dbReference>
<proteinExistence type="inferred from homology"/>
<dbReference type="EMBL" id="BMIF01000013">
    <property type="protein sequence ID" value="GGA77846.1"/>
    <property type="molecule type" value="Genomic_DNA"/>
</dbReference>
<keyword evidence="10" id="KW-1185">Reference proteome</keyword>
<sequence length="338" mass="36681">MRNLTLRQLRTLQVVASHGRIVSAAKELALTPPAVTIQLRQAEEELGLELFDRLRDGLRPTTAGLAVIEAAGAIEDRLRQLAEEIDAIKGVRAGSLRLGVASTAKYFAPRMMAGFMKQHPNIQVQLLVGNRAEIIEKLRTHEVDIAVMGRAPRDLPATAVAFGDHPLVIIAPPDHPLAPVQDISKDRIAQENFLIREPGSGTRSALEIFLSDIPGRVEALGLEMDSNETIKQAVMAGLGIAFISAHTIEAEVQAKRLVILDVVGLPVRRQWFAVTRADRAMSPAMAAFKAFLLSNGARYLPVVGTLYPETAIRKTRPKGANADGKPASSRRRGGNNRS</sequence>
<reference evidence="9" key="2">
    <citation type="submission" date="2020-09" db="EMBL/GenBank/DDBJ databases">
        <authorList>
            <person name="Sun Q."/>
            <person name="Zhou Y."/>
        </authorList>
    </citation>
    <scope>NUCLEOTIDE SEQUENCE</scope>
    <source>
        <strain evidence="9">CGMCC 1.15320</strain>
    </source>
</reference>
<feature type="region of interest" description="Disordered" evidence="7">
    <location>
        <begin position="314"/>
        <end position="338"/>
    </location>
</feature>
<protein>
    <recommendedName>
        <fullName evidence="5">HTH-type transcriptional regulator CbbR</fullName>
    </recommendedName>
    <alternativeName>
        <fullName evidence="6">RuBisCO operon transcriptional regulator</fullName>
    </alternativeName>
</protein>
<dbReference type="CDD" id="cd08419">
    <property type="entry name" value="PBP2_CbbR_RubisCO_like"/>
    <property type="match status" value="1"/>
</dbReference>
<dbReference type="RefSeq" id="WP_188722388.1">
    <property type="nucleotide sequence ID" value="NZ_BMIF01000013.1"/>
</dbReference>
<comment type="caution">
    <text evidence="9">The sequence shown here is derived from an EMBL/GenBank/DDBJ whole genome shotgun (WGS) entry which is preliminary data.</text>
</comment>
<evidence type="ECO:0000256" key="2">
    <source>
        <dbReference type="ARBA" id="ARBA00023015"/>
    </source>
</evidence>
<dbReference type="InterPro" id="IPR036388">
    <property type="entry name" value="WH-like_DNA-bd_sf"/>
</dbReference>
<dbReference type="SUPFAM" id="SSF46785">
    <property type="entry name" value="Winged helix' DNA-binding domain"/>
    <property type="match status" value="1"/>
</dbReference>
<dbReference type="PROSITE" id="PS50931">
    <property type="entry name" value="HTH_LYSR"/>
    <property type="match status" value="1"/>
</dbReference>
<dbReference type="GO" id="GO:0000976">
    <property type="term" value="F:transcription cis-regulatory region binding"/>
    <property type="evidence" value="ECO:0007669"/>
    <property type="project" value="TreeGrafter"/>
</dbReference>
<feature type="domain" description="HTH lysR-type" evidence="8">
    <location>
        <begin position="4"/>
        <end position="61"/>
    </location>
</feature>
<gene>
    <name evidence="9" type="ORF">GCM10011385_34970</name>
</gene>
<evidence type="ECO:0000256" key="4">
    <source>
        <dbReference type="ARBA" id="ARBA00023163"/>
    </source>
</evidence>
<evidence type="ECO:0000259" key="8">
    <source>
        <dbReference type="PROSITE" id="PS50931"/>
    </source>
</evidence>
<dbReference type="Proteomes" id="UP000636264">
    <property type="component" value="Unassembled WGS sequence"/>
</dbReference>
<comment type="similarity">
    <text evidence="1">Belongs to the LysR transcriptional regulatory family.</text>
</comment>
<keyword evidence="2" id="KW-0805">Transcription regulation</keyword>
<evidence type="ECO:0000256" key="1">
    <source>
        <dbReference type="ARBA" id="ARBA00009437"/>
    </source>
</evidence>
<dbReference type="Gene3D" id="3.40.190.10">
    <property type="entry name" value="Periplasmic binding protein-like II"/>
    <property type="match status" value="2"/>
</dbReference>
<dbReference type="Pfam" id="PF03466">
    <property type="entry name" value="LysR_substrate"/>
    <property type="match status" value="1"/>
</dbReference>
<dbReference type="InterPro" id="IPR005119">
    <property type="entry name" value="LysR_subst-bd"/>
</dbReference>
<reference evidence="9" key="1">
    <citation type="journal article" date="2014" name="Int. J. Syst. Evol. Microbiol.">
        <title>Complete genome sequence of Corynebacterium casei LMG S-19264T (=DSM 44701T), isolated from a smear-ripened cheese.</title>
        <authorList>
            <consortium name="US DOE Joint Genome Institute (JGI-PGF)"/>
            <person name="Walter F."/>
            <person name="Albersmeier A."/>
            <person name="Kalinowski J."/>
            <person name="Ruckert C."/>
        </authorList>
    </citation>
    <scope>NUCLEOTIDE SEQUENCE</scope>
    <source>
        <strain evidence="9">CGMCC 1.15320</strain>
    </source>
</reference>
<evidence type="ECO:0000256" key="6">
    <source>
        <dbReference type="ARBA" id="ARBA00043141"/>
    </source>
</evidence>
<dbReference type="GO" id="GO:0003700">
    <property type="term" value="F:DNA-binding transcription factor activity"/>
    <property type="evidence" value="ECO:0007669"/>
    <property type="project" value="InterPro"/>
</dbReference>
<dbReference type="Gene3D" id="1.10.10.10">
    <property type="entry name" value="Winged helix-like DNA-binding domain superfamily/Winged helix DNA-binding domain"/>
    <property type="match status" value="1"/>
</dbReference>
<evidence type="ECO:0000256" key="7">
    <source>
        <dbReference type="SAM" id="MobiDB-lite"/>
    </source>
</evidence>
<organism evidence="9 10">
    <name type="scientific">Nitratireductor aestuarii</name>
    <dbReference type="NCBI Taxonomy" id="1735103"/>
    <lineage>
        <taxon>Bacteria</taxon>
        <taxon>Pseudomonadati</taxon>
        <taxon>Pseudomonadota</taxon>
        <taxon>Alphaproteobacteria</taxon>
        <taxon>Hyphomicrobiales</taxon>
        <taxon>Phyllobacteriaceae</taxon>
        <taxon>Nitratireductor</taxon>
    </lineage>
</organism>
<evidence type="ECO:0000256" key="3">
    <source>
        <dbReference type="ARBA" id="ARBA00023125"/>
    </source>
</evidence>